<evidence type="ECO:0000256" key="3">
    <source>
        <dbReference type="ARBA" id="ARBA00022777"/>
    </source>
</evidence>
<feature type="region of interest" description="Disordered" evidence="4">
    <location>
        <begin position="306"/>
        <end position="327"/>
    </location>
</feature>
<gene>
    <name evidence="6" type="ORF">NX782_08405</name>
</gene>
<feature type="domain" description="Carbohydrate kinase PfkB" evidence="5">
    <location>
        <begin position="6"/>
        <end position="302"/>
    </location>
</feature>
<dbReference type="InterPro" id="IPR011611">
    <property type="entry name" value="PfkB_dom"/>
</dbReference>
<evidence type="ECO:0000259" key="5">
    <source>
        <dbReference type="Pfam" id="PF00294"/>
    </source>
</evidence>
<name>A0ABT2A549_9BURK</name>
<dbReference type="PROSITE" id="PS00584">
    <property type="entry name" value="PFKB_KINASES_2"/>
    <property type="match status" value="1"/>
</dbReference>
<dbReference type="Pfam" id="PF00294">
    <property type="entry name" value="PfkB"/>
    <property type="match status" value="1"/>
</dbReference>
<keyword evidence="2" id="KW-0808">Transferase</keyword>
<dbReference type="InterPro" id="IPR029056">
    <property type="entry name" value="Ribokinase-like"/>
</dbReference>
<keyword evidence="7" id="KW-1185">Reference proteome</keyword>
<keyword evidence="3 6" id="KW-0418">Kinase</keyword>
<dbReference type="InterPro" id="IPR050306">
    <property type="entry name" value="PfkB_Carbo_kinase"/>
</dbReference>
<sequence length="327" mass="35267">MEAQAVYAIGECMIELQRSLAAPTLDYRFGGDTLNAAVYMARLLDPSQVRVAYVTGLGVDAMSAEMLASWEKEGIDTRYVQRLPDRLPGIYMIELDADGERRFHYWRKDSAARYWLDAPAAGEVLAQLGAARMVYLSGISLAILPEAGRELLLPALARCRAGGGSVVFDSNYRPRLWESAGAAADVYRRVLAHADIALLTLDDEQAIHGPESARQVIERTRGYGVREVVVKCGAEPCVVWAEGQLHEVAAEPVTDVVDTTAAGDSFGAAYVAARLSGADPVAAARAGHRLAGTVIRHRGAIIGRELMPEPGFAAPDDAGDERSRRST</sequence>
<comment type="similarity">
    <text evidence="1">Belongs to the carbohydrate kinase PfkB family.</text>
</comment>
<organism evidence="6 7">
    <name type="scientific">Massilia norwichensis</name>
    <dbReference type="NCBI Taxonomy" id="1442366"/>
    <lineage>
        <taxon>Bacteria</taxon>
        <taxon>Pseudomonadati</taxon>
        <taxon>Pseudomonadota</taxon>
        <taxon>Betaproteobacteria</taxon>
        <taxon>Burkholderiales</taxon>
        <taxon>Oxalobacteraceae</taxon>
        <taxon>Telluria group</taxon>
        <taxon>Massilia</taxon>
    </lineage>
</organism>
<reference evidence="6 7" key="1">
    <citation type="submission" date="2022-08" db="EMBL/GenBank/DDBJ databases">
        <title>Reclassification of Massilia species as members of the genera Telluria, Duganella, Pseudoduganella, Mokoshia gen. nov. and Zemynaea gen. nov. using orthogonal and non-orthogonal genome-based approaches.</title>
        <authorList>
            <person name="Bowman J.P."/>
        </authorList>
    </citation>
    <scope>NUCLEOTIDE SEQUENCE [LARGE SCALE GENOMIC DNA]</scope>
    <source>
        <strain evidence="6 7">LMG 28164</strain>
    </source>
</reference>
<evidence type="ECO:0000313" key="6">
    <source>
        <dbReference type="EMBL" id="MCS0589227.1"/>
    </source>
</evidence>
<dbReference type="SUPFAM" id="SSF53613">
    <property type="entry name" value="Ribokinase-like"/>
    <property type="match status" value="1"/>
</dbReference>
<evidence type="ECO:0000256" key="2">
    <source>
        <dbReference type="ARBA" id="ARBA00022679"/>
    </source>
</evidence>
<dbReference type="PANTHER" id="PTHR43085:SF15">
    <property type="entry name" value="2-DEHYDRO-3-DEOXYGLUCONOKINASE"/>
    <property type="match status" value="1"/>
</dbReference>
<comment type="caution">
    <text evidence="6">The sequence shown here is derived from an EMBL/GenBank/DDBJ whole genome shotgun (WGS) entry which is preliminary data.</text>
</comment>
<dbReference type="PANTHER" id="PTHR43085">
    <property type="entry name" value="HEXOKINASE FAMILY MEMBER"/>
    <property type="match status" value="1"/>
</dbReference>
<accession>A0ABT2A549</accession>
<dbReference type="GO" id="GO:0016301">
    <property type="term" value="F:kinase activity"/>
    <property type="evidence" value="ECO:0007669"/>
    <property type="project" value="UniProtKB-KW"/>
</dbReference>
<proteinExistence type="inferred from homology"/>
<protein>
    <submittedName>
        <fullName evidence="6">Sugar kinase</fullName>
    </submittedName>
</protein>
<evidence type="ECO:0000256" key="1">
    <source>
        <dbReference type="ARBA" id="ARBA00010688"/>
    </source>
</evidence>
<dbReference type="Proteomes" id="UP001205560">
    <property type="component" value="Unassembled WGS sequence"/>
</dbReference>
<dbReference type="CDD" id="cd01166">
    <property type="entry name" value="KdgK"/>
    <property type="match status" value="1"/>
</dbReference>
<dbReference type="InterPro" id="IPR002173">
    <property type="entry name" value="Carboh/pur_kinase_PfkB_CS"/>
</dbReference>
<dbReference type="RefSeq" id="WP_258844993.1">
    <property type="nucleotide sequence ID" value="NZ_JANUGX010000007.1"/>
</dbReference>
<dbReference type="Gene3D" id="3.40.1190.20">
    <property type="match status" value="1"/>
</dbReference>
<dbReference type="EMBL" id="JANUGX010000007">
    <property type="protein sequence ID" value="MCS0589227.1"/>
    <property type="molecule type" value="Genomic_DNA"/>
</dbReference>
<evidence type="ECO:0000313" key="7">
    <source>
        <dbReference type="Proteomes" id="UP001205560"/>
    </source>
</evidence>
<evidence type="ECO:0000256" key="4">
    <source>
        <dbReference type="SAM" id="MobiDB-lite"/>
    </source>
</evidence>